<name>A0A9W8MFV5_9AGAR</name>
<feature type="non-terminal residue" evidence="2">
    <location>
        <position position="1"/>
    </location>
</feature>
<keyword evidence="3" id="KW-1185">Reference proteome</keyword>
<dbReference type="PANTHER" id="PTHR40265:SF1">
    <property type="entry name" value="GLYOXALASE-LIKE DOMAIN-CONTAINING PROTEIN"/>
    <property type="match status" value="1"/>
</dbReference>
<dbReference type="Pfam" id="PF13468">
    <property type="entry name" value="Glyoxalase_3"/>
    <property type="match status" value="1"/>
</dbReference>
<evidence type="ECO:0000313" key="3">
    <source>
        <dbReference type="Proteomes" id="UP001140091"/>
    </source>
</evidence>
<accession>A0A9W8MFV5</accession>
<dbReference type="InterPro" id="IPR029068">
    <property type="entry name" value="Glyas_Bleomycin-R_OHBP_Dase"/>
</dbReference>
<feature type="domain" description="Glyoxalase-like" evidence="1">
    <location>
        <begin position="11"/>
        <end position="219"/>
    </location>
</feature>
<dbReference type="PANTHER" id="PTHR40265">
    <property type="entry name" value="BLL2707 PROTEIN"/>
    <property type="match status" value="1"/>
</dbReference>
<dbReference type="EMBL" id="JANBPK010001038">
    <property type="protein sequence ID" value="KAJ2927069.1"/>
    <property type="molecule type" value="Genomic_DNA"/>
</dbReference>
<dbReference type="InterPro" id="IPR025870">
    <property type="entry name" value="Glyoxalase-like_dom"/>
</dbReference>
<organism evidence="2 3">
    <name type="scientific">Candolleomyces eurysporus</name>
    <dbReference type="NCBI Taxonomy" id="2828524"/>
    <lineage>
        <taxon>Eukaryota</taxon>
        <taxon>Fungi</taxon>
        <taxon>Dikarya</taxon>
        <taxon>Basidiomycota</taxon>
        <taxon>Agaricomycotina</taxon>
        <taxon>Agaricomycetes</taxon>
        <taxon>Agaricomycetidae</taxon>
        <taxon>Agaricales</taxon>
        <taxon>Agaricineae</taxon>
        <taxon>Psathyrellaceae</taxon>
        <taxon>Candolleomyces</taxon>
    </lineage>
</organism>
<evidence type="ECO:0000259" key="1">
    <source>
        <dbReference type="Pfam" id="PF13468"/>
    </source>
</evidence>
<dbReference type="Gene3D" id="3.10.180.10">
    <property type="entry name" value="2,3-Dihydroxybiphenyl 1,2-Dioxygenase, domain 1"/>
    <property type="match status" value="1"/>
</dbReference>
<comment type="caution">
    <text evidence="2">The sequence shown here is derived from an EMBL/GenBank/DDBJ whole genome shotgun (WGS) entry which is preliminary data.</text>
</comment>
<dbReference type="OrthoDB" id="408973at2759"/>
<evidence type="ECO:0000313" key="2">
    <source>
        <dbReference type="EMBL" id="KAJ2927069.1"/>
    </source>
</evidence>
<dbReference type="AlphaFoldDB" id="A0A9W8MFV5"/>
<dbReference type="Proteomes" id="UP001140091">
    <property type="component" value="Unassembled WGS sequence"/>
</dbReference>
<sequence length="319" mass="35150">MSTATVNTRTIDHIVHLTPPGTVEEVSEEFRKLGFTVLRGGTHAGGLTANALVVLKEGTYIELISFTHPVSYYPPGSAERTAREAHRWAKESPGWIDYAFLGNDESEVGRRVSDTINKRWEGEDQGREGREEALYLEETKGGRVRPDGQLLRWLITNPASRDVLGVLPFFCGDVTPRILRVQTEPPSNTEHPATVQGLAYLQLLVSHPRFEETKDQLTAVIGSQPSISPGQETQKAVWDLDTALPLAKDTKRPQLILEVPSNEEQLSFVGSRPDNADSLQNGGGIGIFEVAFYVENLGGYPEEGRTPPGRIRFVPAAQL</sequence>
<dbReference type="SUPFAM" id="SSF54593">
    <property type="entry name" value="Glyoxalase/Bleomycin resistance protein/Dihydroxybiphenyl dioxygenase"/>
    <property type="match status" value="1"/>
</dbReference>
<protein>
    <recommendedName>
        <fullName evidence="1">Glyoxalase-like domain-containing protein</fullName>
    </recommendedName>
</protein>
<gene>
    <name evidence="2" type="ORF">H1R20_g9984</name>
</gene>
<proteinExistence type="predicted"/>
<reference evidence="2" key="1">
    <citation type="submission" date="2022-06" db="EMBL/GenBank/DDBJ databases">
        <title>Genome Sequence of Candolleomyces eurysporus.</title>
        <authorList>
            <person name="Buettner E."/>
        </authorList>
    </citation>
    <scope>NUCLEOTIDE SEQUENCE</scope>
    <source>
        <strain evidence="2">VTCC 930004</strain>
    </source>
</reference>